<evidence type="ECO:0000256" key="7">
    <source>
        <dbReference type="ARBA" id="ARBA00023136"/>
    </source>
</evidence>
<dbReference type="AlphaFoldDB" id="A7RF77"/>
<dbReference type="InterPro" id="IPR013057">
    <property type="entry name" value="AA_transpt_TM"/>
</dbReference>
<dbReference type="OrthoDB" id="6021076at2759"/>
<dbReference type="Proteomes" id="UP000001593">
    <property type="component" value="Unassembled WGS sequence"/>
</dbReference>
<feature type="non-terminal residue" evidence="11">
    <location>
        <position position="366"/>
    </location>
</feature>
<dbReference type="GO" id="GO:0006836">
    <property type="term" value="P:neurotransmitter transport"/>
    <property type="evidence" value="ECO:0007669"/>
    <property type="project" value="UniProtKB-KW"/>
</dbReference>
<sequence length="366" mass="40243">GTGLLGLPYVILRGGWAAVMALVVVAFISYYTGNILVECIYDKDGKGNKVRVRSNYREMADASWPKYGGWIAVIIQVIELTLLASLYLVLAASLLEGLTPTTPIPLRIWMVIIAAVGLPTIFFKHFSQVAWISLASVVALTIAVSIILGYGFSISFSWDIKFIPFWETKGAPLALAIIIFSYICHPVLPGIEANMADPNKFNTMLALSYASVFLVKIVFSMCAFLSFSTHISEVITNSLPLGYLKISVNIFLLLSIVLSYPFRVMTIIQVLESVIPDSLISKFPSIVWFIFVRIFVNFLTLIPAVSIPRFALFMAFAGSLTGTCMSFLFPCIFHLALKAPELSNWSKLLDISIIVFGVIAGLLGIL</sequence>
<dbReference type="PANTHER" id="PTHR22950:SF689">
    <property type="entry name" value="VESICULAR INHIBITORY AMINO ACID TRANSPORTER"/>
    <property type="match status" value="1"/>
</dbReference>
<dbReference type="PhylomeDB" id="A7RF77"/>
<reference evidence="11 12" key="1">
    <citation type="journal article" date="2007" name="Science">
        <title>Sea anemone genome reveals ancestral eumetazoan gene repertoire and genomic organization.</title>
        <authorList>
            <person name="Putnam N.H."/>
            <person name="Srivastava M."/>
            <person name="Hellsten U."/>
            <person name="Dirks B."/>
            <person name="Chapman J."/>
            <person name="Salamov A."/>
            <person name="Terry A."/>
            <person name="Shapiro H."/>
            <person name="Lindquist E."/>
            <person name="Kapitonov V.V."/>
            <person name="Jurka J."/>
            <person name="Genikhovich G."/>
            <person name="Grigoriev I.V."/>
            <person name="Lucas S.M."/>
            <person name="Steele R.E."/>
            <person name="Finnerty J.R."/>
            <person name="Technau U."/>
            <person name="Martindale M.Q."/>
            <person name="Rokhsar D.S."/>
        </authorList>
    </citation>
    <scope>NUCLEOTIDE SEQUENCE [LARGE SCALE GENOMIC DNA]</scope>
    <source>
        <strain evidence="12">CH2 X CH6</strain>
    </source>
</reference>
<evidence type="ECO:0000256" key="1">
    <source>
        <dbReference type="ARBA" id="ARBA00004439"/>
    </source>
</evidence>
<keyword evidence="6 9" id="KW-1133">Transmembrane helix</keyword>
<comment type="subcellular location">
    <subcellularLocation>
        <location evidence="1">Cytoplasmic vesicle membrane</location>
        <topology evidence="1">Multi-pass membrane protein</topology>
    </subcellularLocation>
</comment>
<feature type="non-terminal residue" evidence="11">
    <location>
        <position position="1"/>
    </location>
</feature>
<dbReference type="OMA" id="PSMWLKD"/>
<feature type="transmembrane region" description="Helical" evidence="9">
    <location>
        <begin position="67"/>
        <end position="92"/>
    </location>
</feature>
<dbReference type="eggNOG" id="KOG4303">
    <property type="taxonomic scope" value="Eukaryota"/>
</dbReference>
<feature type="transmembrane region" description="Helical" evidence="9">
    <location>
        <begin position="172"/>
        <end position="191"/>
    </location>
</feature>
<evidence type="ECO:0000256" key="3">
    <source>
        <dbReference type="ARBA" id="ARBA00022448"/>
    </source>
</evidence>
<feature type="transmembrane region" description="Helical" evidence="9">
    <location>
        <begin position="286"/>
        <end position="305"/>
    </location>
</feature>
<dbReference type="HOGENOM" id="CLU_036432_0_0_1"/>
<feature type="transmembrane region" description="Helical" evidence="9">
    <location>
        <begin position="311"/>
        <end position="336"/>
    </location>
</feature>
<feature type="domain" description="Amino acid transporter transmembrane" evidence="10">
    <location>
        <begin position="1"/>
        <end position="365"/>
    </location>
</feature>
<name>A7RF77_NEMVE</name>
<evidence type="ECO:0000313" key="12">
    <source>
        <dbReference type="Proteomes" id="UP000001593"/>
    </source>
</evidence>
<evidence type="ECO:0000256" key="4">
    <source>
        <dbReference type="ARBA" id="ARBA00022692"/>
    </source>
</evidence>
<dbReference type="Pfam" id="PF01490">
    <property type="entry name" value="Aa_trans"/>
    <property type="match status" value="1"/>
</dbReference>
<dbReference type="PANTHER" id="PTHR22950">
    <property type="entry name" value="AMINO ACID TRANSPORTER"/>
    <property type="match status" value="1"/>
</dbReference>
<comment type="similarity">
    <text evidence="2">Belongs to the amino acid/polyamine transporter 2 family.</text>
</comment>
<organism evidence="11 12">
    <name type="scientific">Nematostella vectensis</name>
    <name type="common">Starlet sea anemone</name>
    <dbReference type="NCBI Taxonomy" id="45351"/>
    <lineage>
        <taxon>Eukaryota</taxon>
        <taxon>Metazoa</taxon>
        <taxon>Cnidaria</taxon>
        <taxon>Anthozoa</taxon>
        <taxon>Hexacorallia</taxon>
        <taxon>Actiniaria</taxon>
        <taxon>Edwardsiidae</taxon>
        <taxon>Nematostella</taxon>
    </lineage>
</organism>
<gene>
    <name evidence="11" type="ORF">NEMVEDRAFT_v1g60758</name>
</gene>
<dbReference type="KEGG" id="nve:5522226"/>
<evidence type="ECO:0000256" key="2">
    <source>
        <dbReference type="ARBA" id="ARBA00008066"/>
    </source>
</evidence>
<evidence type="ECO:0000259" key="10">
    <source>
        <dbReference type="Pfam" id="PF01490"/>
    </source>
</evidence>
<feature type="transmembrane region" description="Helical" evidence="9">
    <location>
        <begin position="15"/>
        <end position="41"/>
    </location>
</feature>
<dbReference type="EMBL" id="DS469507">
    <property type="protein sequence ID" value="EDO49908.1"/>
    <property type="molecule type" value="Genomic_DNA"/>
</dbReference>
<keyword evidence="5" id="KW-0532">Neurotransmitter transport</keyword>
<evidence type="ECO:0000313" key="11">
    <source>
        <dbReference type="EMBL" id="EDO49908.1"/>
    </source>
</evidence>
<evidence type="ECO:0000256" key="8">
    <source>
        <dbReference type="ARBA" id="ARBA00023329"/>
    </source>
</evidence>
<accession>A7RF77</accession>
<keyword evidence="4 9" id="KW-0812">Transmembrane</keyword>
<feature type="transmembrane region" description="Helical" evidence="9">
    <location>
        <begin position="104"/>
        <end position="123"/>
    </location>
</feature>
<dbReference type="GO" id="GO:0030659">
    <property type="term" value="C:cytoplasmic vesicle membrane"/>
    <property type="evidence" value="ECO:0007669"/>
    <property type="project" value="UniProtKB-SubCell"/>
</dbReference>
<evidence type="ECO:0000256" key="9">
    <source>
        <dbReference type="SAM" id="Phobius"/>
    </source>
</evidence>
<keyword evidence="12" id="KW-1185">Reference proteome</keyword>
<keyword evidence="7 9" id="KW-0472">Membrane</keyword>
<keyword evidence="3" id="KW-0813">Transport</keyword>
<keyword evidence="8" id="KW-0968">Cytoplasmic vesicle</keyword>
<dbReference type="InParanoid" id="A7RF77"/>
<proteinExistence type="inferred from homology"/>
<evidence type="ECO:0000256" key="5">
    <source>
        <dbReference type="ARBA" id="ARBA00022775"/>
    </source>
</evidence>
<dbReference type="STRING" id="45351.A7RF77"/>
<feature type="transmembrane region" description="Helical" evidence="9">
    <location>
        <begin position="130"/>
        <end position="152"/>
    </location>
</feature>
<feature type="transmembrane region" description="Helical" evidence="9">
    <location>
        <begin position="348"/>
        <end position="365"/>
    </location>
</feature>
<feature type="transmembrane region" description="Helical" evidence="9">
    <location>
        <begin position="203"/>
        <end position="226"/>
    </location>
</feature>
<protein>
    <recommendedName>
        <fullName evidence="10">Amino acid transporter transmembrane domain-containing protein</fullName>
    </recommendedName>
</protein>
<feature type="transmembrane region" description="Helical" evidence="9">
    <location>
        <begin position="246"/>
        <end position="265"/>
    </location>
</feature>
<evidence type="ECO:0000256" key="6">
    <source>
        <dbReference type="ARBA" id="ARBA00022989"/>
    </source>
</evidence>